<accession>A0A2T5TWA4</accession>
<dbReference type="SMART" id="SM00448">
    <property type="entry name" value="REC"/>
    <property type="match status" value="1"/>
</dbReference>
<dbReference type="SUPFAM" id="SSF52172">
    <property type="entry name" value="CheY-like"/>
    <property type="match status" value="1"/>
</dbReference>
<dbReference type="GO" id="GO:0000160">
    <property type="term" value="P:phosphorelay signal transduction system"/>
    <property type="evidence" value="ECO:0007669"/>
    <property type="project" value="InterPro"/>
</dbReference>
<gene>
    <name evidence="3" type="ORF">C8J25_12023</name>
</gene>
<dbReference type="RefSeq" id="WP_082451487.1">
    <property type="nucleotide sequence ID" value="NZ_QAYE01000020.1"/>
</dbReference>
<evidence type="ECO:0000313" key="4">
    <source>
        <dbReference type="Proteomes" id="UP000244013"/>
    </source>
</evidence>
<dbReference type="AlphaFoldDB" id="A0A2T5TWA4"/>
<dbReference type="GeneID" id="91008129"/>
<sequence length="176" mass="19223">MADMLMESQRVLVIEDEYVVAEAIERMLTRAGAIVLGPVPSVDQAMALLDRGGRIDSAVLDINLGEQKVYPVVDRLLARGVHCVFATGNDIADVPSNYKEIARLEKPVEASSIIDALKKIDTTADGAIAKLTKHNSFLKLREQLIVEIDVADGIHEPLLAARLYEAVDAIDQFLSE</sequence>
<feature type="modified residue" description="4-aspartylphosphate" evidence="1">
    <location>
        <position position="61"/>
    </location>
</feature>
<evidence type="ECO:0000259" key="2">
    <source>
        <dbReference type="PROSITE" id="PS50110"/>
    </source>
</evidence>
<keyword evidence="1" id="KW-0597">Phosphoprotein</keyword>
<dbReference type="Proteomes" id="UP000244013">
    <property type="component" value="Unassembled WGS sequence"/>
</dbReference>
<evidence type="ECO:0000256" key="1">
    <source>
        <dbReference type="PROSITE-ProRule" id="PRU00169"/>
    </source>
</evidence>
<name>A0A2T5TWA4_9SPHN</name>
<dbReference type="PROSITE" id="PS50110">
    <property type="entry name" value="RESPONSE_REGULATORY"/>
    <property type="match status" value="1"/>
</dbReference>
<organism evidence="3 4">
    <name type="scientific">Sphingomonas faeni</name>
    <dbReference type="NCBI Taxonomy" id="185950"/>
    <lineage>
        <taxon>Bacteria</taxon>
        <taxon>Pseudomonadati</taxon>
        <taxon>Pseudomonadota</taxon>
        <taxon>Alphaproteobacteria</taxon>
        <taxon>Sphingomonadales</taxon>
        <taxon>Sphingomonadaceae</taxon>
        <taxon>Sphingomonas</taxon>
    </lineage>
</organism>
<reference evidence="3 4" key="1">
    <citation type="submission" date="2018-04" db="EMBL/GenBank/DDBJ databases">
        <title>Genomic Encyclopedia of Type Strains, Phase III (KMG-III): the genomes of soil and plant-associated and newly described type strains.</title>
        <authorList>
            <person name="Whitman W."/>
        </authorList>
    </citation>
    <scope>NUCLEOTIDE SEQUENCE [LARGE SCALE GENOMIC DNA]</scope>
    <source>
        <strain evidence="3 4">MA-olki</strain>
    </source>
</reference>
<dbReference type="Gene3D" id="3.40.50.2300">
    <property type="match status" value="1"/>
</dbReference>
<protein>
    <submittedName>
        <fullName evidence="3">Response regulator receiver domain-containing protein</fullName>
    </submittedName>
</protein>
<feature type="domain" description="Response regulatory" evidence="2">
    <location>
        <begin position="10"/>
        <end position="121"/>
    </location>
</feature>
<evidence type="ECO:0000313" key="3">
    <source>
        <dbReference type="EMBL" id="PTW43509.1"/>
    </source>
</evidence>
<dbReference type="InterPro" id="IPR011006">
    <property type="entry name" value="CheY-like_superfamily"/>
</dbReference>
<dbReference type="OrthoDB" id="582170at2"/>
<dbReference type="EMBL" id="QAYE01000020">
    <property type="protein sequence ID" value="PTW43509.1"/>
    <property type="molecule type" value="Genomic_DNA"/>
</dbReference>
<comment type="caution">
    <text evidence="3">The sequence shown here is derived from an EMBL/GenBank/DDBJ whole genome shotgun (WGS) entry which is preliminary data.</text>
</comment>
<dbReference type="InterPro" id="IPR001789">
    <property type="entry name" value="Sig_transdc_resp-reg_receiver"/>
</dbReference>
<proteinExistence type="predicted"/>